<evidence type="ECO:0000313" key="2">
    <source>
        <dbReference type="Proteomes" id="UP001060085"/>
    </source>
</evidence>
<accession>A0ACC0A9L1</accession>
<sequence>MEDYEDGEEGDVIEDYEDGEEFDGDARDNVDVVDANENGLNLKDPNSDDITVEDALKMTFDTVDGADAFYNIYSWCLGFSVRRGNCRIDEHGITRSFEQAIDHWRRTSTEEIVKPDTTSVVPTTNIVSLEVDVADYNKPHRTWAIECDRNSEMSIDHNKKEAS</sequence>
<dbReference type="EMBL" id="CM044706">
    <property type="protein sequence ID" value="KAI5657504.1"/>
    <property type="molecule type" value="Genomic_DNA"/>
</dbReference>
<name>A0ACC0A9L1_CATRO</name>
<gene>
    <name evidence="1" type="ORF">M9H77_26297</name>
</gene>
<reference evidence="2" key="1">
    <citation type="journal article" date="2023" name="Nat. Plants">
        <title>Single-cell RNA sequencing provides a high-resolution roadmap for understanding the multicellular compartmentation of specialized metabolism.</title>
        <authorList>
            <person name="Sun S."/>
            <person name="Shen X."/>
            <person name="Li Y."/>
            <person name="Li Y."/>
            <person name="Wang S."/>
            <person name="Li R."/>
            <person name="Zhang H."/>
            <person name="Shen G."/>
            <person name="Guo B."/>
            <person name="Wei J."/>
            <person name="Xu J."/>
            <person name="St-Pierre B."/>
            <person name="Chen S."/>
            <person name="Sun C."/>
        </authorList>
    </citation>
    <scope>NUCLEOTIDE SEQUENCE [LARGE SCALE GENOMIC DNA]</scope>
</reference>
<keyword evidence="2" id="KW-1185">Reference proteome</keyword>
<proteinExistence type="predicted"/>
<organism evidence="1 2">
    <name type="scientific">Catharanthus roseus</name>
    <name type="common">Madagascar periwinkle</name>
    <name type="synonym">Vinca rosea</name>
    <dbReference type="NCBI Taxonomy" id="4058"/>
    <lineage>
        <taxon>Eukaryota</taxon>
        <taxon>Viridiplantae</taxon>
        <taxon>Streptophyta</taxon>
        <taxon>Embryophyta</taxon>
        <taxon>Tracheophyta</taxon>
        <taxon>Spermatophyta</taxon>
        <taxon>Magnoliopsida</taxon>
        <taxon>eudicotyledons</taxon>
        <taxon>Gunneridae</taxon>
        <taxon>Pentapetalae</taxon>
        <taxon>asterids</taxon>
        <taxon>lamiids</taxon>
        <taxon>Gentianales</taxon>
        <taxon>Apocynaceae</taxon>
        <taxon>Rauvolfioideae</taxon>
        <taxon>Vinceae</taxon>
        <taxon>Catharanthinae</taxon>
        <taxon>Catharanthus</taxon>
    </lineage>
</organism>
<dbReference type="Proteomes" id="UP001060085">
    <property type="component" value="Linkage Group LG06"/>
</dbReference>
<evidence type="ECO:0000313" key="1">
    <source>
        <dbReference type="EMBL" id="KAI5657504.1"/>
    </source>
</evidence>
<protein>
    <submittedName>
        <fullName evidence="1">Uncharacterized protein</fullName>
    </submittedName>
</protein>
<comment type="caution">
    <text evidence="1">The sequence shown here is derived from an EMBL/GenBank/DDBJ whole genome shotgun (WGS) entry which is preliminary data.</text>
</comment>